<feature type="region of interest" description="Disordered" evidence="1">
    <location>
        <begin position="1"/>
        <end position="30"/>
    </location>
</feature>
<organism evidence="2">
    <name type="scientific">marine metagenome</name>
    <dbReference type="NCBI Taxonomy" id="408172"/>
    <lineage>
        <taxon>unclassified sequences</taxon>
        <taxon>metagenomes</taxon>
        <taxon>ecological metagenomes</taxon>
    </lineage>
</organism>
<gene>
    <name evidence="2" type="ORF">METZ01_LOCUS428910</name>
</gene>
<feature type="non-terminal residue" evidence="2">
    <location>
        <position position="1"/>
    </location>
</feature>
<feature type="compositionally biased region" description="Basic and acidic residues" evidence="1">
    <location>
        <begin position="1"/>
        <end position="17"/>
    </location>
</feature>
<proteinExistence type="predicted"/>
<accession>A0A382XYF3</accession>
<evidence type="ECO:0000256" key="1">
    <source>
        <dbReference type="SAM" id="MobiDB-lite"/>
    </source>
</evidence>
<dbReference type="AlphaFoldDB" id="A0A382XYF3"/>
<sequence length="30" mass="3508">KLANEHALRIDPKDKHALARRKKIKTKLKS</sequence>
<protein>
    <submittedName>
        <fullName evidence="2">Uncharacterized protein</fullName>
    </submittedName>
</protein>
<evidence type="ECO:0000313" key="2">
    <source>
        <dbReference type="EMBL" id="SVD76056.1"/>
    </source>
</evidence>
<dbReference type="EMBL" id="UINC01171475">
    <property type="protein sequence ID" value="SVD76056.1"/>
    <property type="molecule type" value="Genomic_DNA"/>
</dbReference>
<reference evidence="2" key="1">
    <citation type="submission" date="2018-05" db="EMBL/GenBank/DDBJ databases">
        <authorList>
            <person name="Lanie J.A."/>
            <person name="Ng W.-L."/>
            <person name="Kazmierczak K.M."/>
            <person name="Andrzejewski T.M."/>
            <person name="Davidsen T.M."/>
            <person name="Wayne K.J."/>
            <person name="Tettelin H."/>
            <person name="Glass J.I."/>
            <person name="Rusch D."/>
            <person name="Podicherti R."/>
            <person name="Tsui H.-C.T."/>
            <person name="Winkler M.E."/>
        </authorList>
    </citation>
    <scope>NUCLEOTIDE SEQUENCE</scope>
</reference>
<name>A0A382XYF3_9ZZZZ</name>
<feature type="compositionally biased region" description="Basic residues" evidence="1">
    <location>
        <begin position="18"/>
        <end position="30"/>
    </location>
</feature>